<reference evidence="2 3" key="1">
    <citation type="journal article" date="2010" name="Proc. Natl. Acad. Sci. U.S.A.">
        <title>Insights into evolution of multicellular fungi from the assembled chromosomes of the mushroom Coprinopsis cinerea (Coprinus cinereus).</title>
        <authorList>
            <person name="Stajich J.E."/>
            <person name="Wilke S.K."/>
            <person name="Ahren D."/>
            <person name="Au C.H."/>
            <person name="Birren B.W."/>
            <person name="Borodovsky M."/>
            <person name="Burns C."/>
            <person name="Canback B."/>
            <person name="Casselton L.A."/>
            <person name="Cheng C.K."/>
            <person name="Deng J."/>
            <person name="Dietrich F.S."/>
            <person name="Fargo D.C."/>
            <person name="Farman M.L."/>
            <person name="Gathman A.C."/>
            <person name="Goldberg J."/>
            <person name="Guigo R."/>
            <person name="Hoegger P.J."/>
            <person name="Hooker J.B."/>
            <person name="Huggins A."/>
            <person name="James T.Y."/>
            <person name="Kamada T."/>
            <person name="Kilaru S."/>
            <person name="Kodira C."/>
            <person name="Kues U."/>
            <person name="Kupfer D."/>
            <person name="Kwan H.S."/>
            <person name="Lomsadze A."/>
            <person name="Li W."/>
            <person name="Lilly W.W."/>
            <person name="Ma L.J."/>
            <person name="Mackey A.J."/>
            <person name="Manning G."/>
            <person name="Martin F."/>
            <person name="Muraguchi H."/>
            <person name="Natvig D.O."/>
            <person name="Palmerini H."/>
            <person name="Ramesh M.A."/>
            <person name="Rehmeyer C.J."/>
            <person name="Roe B.A."/>
            <person name="Shenoy N."/>
            <person name="Stanke M."/>
            <person name="Ter-Hovhannisyan V."/>
            <person name="Tunlid A."/>
            <person name="Velagapudi R."/>
            <person name="Vision T.J."/>
            <person name="Zeng Q."/>
            <person name="Zolan M.E."/>
            <person name="Pukkila P.J."/>
        </authorList>
    </citation>
    <scope>NUCLEOTIDE SEQUENCE [LARGE SCALE GENOMIC DNA]</scope>
    <source>
        <strain evidence="3">Okayama-7 / 130 / ATCC MYA-4618 / FGSC 9003</strain>
    </source>
</reference>
<dbReference type="VEuPathDB" id="FungiDB:CC1G_05156"/>
<feature type="transmembrane region" description="Helical" evidence="1">
    <location>
        <begin position="165"/>
        <end position="185"/>
    </location>
</feature>
<feature type="transmembrane region" description="Helical" evidence="1">
    <location>
        <begin position="305"/>
        <end position="326"/>
    </location>
</feature>
<proteinExistence type="predicted"/>
<dbReference type="eggNOG" id="ENOG502SNJI">
    <property type="taxonomic scope" value="Eukaryota"/>
</dbReference>
<evidence type="ECO:0000313" key="2">
    <source>
        <dbReference type="EMBL" id="EAU88390.1"/>
    </source>
</evidence>
<dbReference type="RefSeq" id="XP_001833456.1">
    <property type="nucleotide sequence ID" value="XM_001833404.1"/>
</dbReference>
<dbReference type="OrthoDB" id="72269at2759"/>
<evidence type="ECO:0000313" key="3">
    <source>
        <dbReference type="Proteomes" id="UP000001861"/>
    </source>
</evidence>
<sequence length="332" mass="37088">MSHSNFRDRWLPLFVFPAFLSLAVNYIFGHLFSSGLADALTKQCQPNSTVPTPYLLPYTNNSDLNSGICGVVAFFQEAMSDRLGRTYLLYMITSGSIFAIFLYLEASRTRRSALIAYPSLWLLLGQVITIGATIPLYWLTFLLTGNNTRAATKEDKKITQAHAEAILFALTVGGIIPSFAMMHLQDPEVTAVWQVYPLIMGFAGTVHLFIRNPRKISESGYTIVQLLLLSCFMLCSSLHISMVWARDLESLKAIYVPSTHIPQKTRTGLKTLHFLQWDFTIAIASTMVATLWFAKSTRHLLTMVVWYGAGTLVVGPSAAITAVVLWREAQYQ</sequence>
<dbReference type="EMBL" id="AACS02000002">
    <property type="protein sequence ID" value="EAU88390.1"/>
    <property type="molecule type" value="Genomic_DNA"/>
</dbReference>
<organism evidence="2 3">
    <name type="scientific">Coprinopsis cinerea (strain Okayama-7 / 130 / ATCC MYA-4618 / FGSC 9003)</name>
    <name type="common">Inky cap fungus</name>
    <name type="synonym">Hormographiella aspergillata</name>
    <dbReference type="NCBI Taxonomy" id="240176"/>
    <lineage>
        <taxon>Eukaryota</taxon>
        <taxon>Fungi</taxon>
        <taxon>Dikarya</taxon>
        <taxon>Basidiomycota</taxon>
        <taxon>Agaricomycotina</taxon>
        <taxon>Agaricomycetes</taxon>
        <taxon>Agaricomycetidae</taxon>
        <taxon>Agaricales</taxon>
        <taxon>Agaricineae</taxon>
        <taxon>Psathyrellaceae</taxon>
        <taxon>Coprinopsis</taxon>
    </lineage>
</organism>
<dbReference type="AlphaFoldDB" id="A8NG23"/>
<accession>A8NG23</accession>
<dbReference type="GeneID" id="6009952"/>
<gene>
    <name evidence="2" type="ORF">CC1G_05156</name>
</gene>
<feature type="transmembrane region" description="Helical" evidence="1">
    <location>
        <begin position="124"/>
        <end position="144"/>
    </location>
</feature>
<comment type="caution">
    <text evidence="2">The sequence shown here is derived from an EMBL/GenBank/DDBJ whole genome shotgun (WGS) entry which is preliminary data.</text>
</comment>
<name>A8NG23_COPC7</name>
<keyword evidence="1" id="KW-0472">Membrane</keyword>
<keyword evidence="1" id="KW-0812">Transmembrane</keyword>
<protein>
    <submittedName>
        <fullName evidence="2">Uncharacterized protein</fullName>
    </submittedName>
</protein>
<evidence type="ECO:0000256" key="1">
    <source>
        <dbReference type="SAM" id="Phobius"/>
    </source>
</evidence>
<dbReference type="InParanoid" id="A8NG23"/>
<dbReference type="Proteomes" id="UP000001861">
    <property type="component" value="Unassembled WGS sequence"/>
</dbReference>
<dbReference type="KEGG" id="cci:CC1G_05156"/>
<feature type="transmembrane region" description="Helical" evidence="1">
    <location>
        <begin position="222"/>
        <end position="245"/>
    </location>
</feature>
<dbReference type="OMA" id="HISTIWP"/>
<feature type="transmembrane region" description="Helical" evidence="1">
    <location>
        <begin position="274"/>
        <end position="293"/>
    </location>
</feature>
<dbReference type="STRING" id="240176.A8NG23"/>
<feature type="transmembrane region" description="Helical" evidence="1">
    <location>
        <begin position="87"/>
        <end position="104"/>
    </location>
</feature>
<keyword evidence="3" id="KW-1185">Reference proteome</keyword>
<feature type="transmembrane region" description="Helical" evidence="1">
    <location>
        <begin position="191"/>
        <end position="210"/>
    </location>
</feature>
<keyword evidence="1" id="KW-1133">Transmembrane helix</keyword>